<evidence type="ECO:0000259" key="11">
    <source>
        <dbReference type="Pfam" id="PF16418"/>
    </source>
</evidence>
<keyword evidence="5" id="KW-0539">Nucleus</keyword>
<dbReference type="RefSeq" id="XP_003057787.1">
    <property type="nucleotide sequence ID" value="XM_003057741.1"/>
</dbReference>
<feature type="domain" description="CCR4-NOT transcription complex subunit 1 CAF1-binding" evidence="9">
    <location>
        <begin position="886"/>
        <end position="1105"/>
    </location>
</feature>
<feature type="region of interest" description="Disordered" evidence="6">
    <location>
        <begin position="1687"/>
        <end position="1709"/>
    </location>
</feature>
<dbReference type="InterPro" id="IPR032193">
    <property type="entry name" value="CNOT1_TTP_bind"/>
</dbReference>
<evidence type="ECO:0000256" key="4">
    <source>
        <dbReference type="ARBA" id="ARBA00023163"/>
    </source>
</evidence>
<dbReference type="GO" id="GO:0060090">
    <property type="term" value="F:molecular adaptor activity"/>
    <property type="evidence" value="ECO:0007669"/>
    <property type="project" value="TreeGrafter"/>
</dbReference>
<evidence type="ECO:0000259" key="10">
    <source>
        <dbReference type="Pfam" id="PF16417"/>
    </source>
</evidence>
<dbReference type="Pfam" id="PF16417">
    <property type="entry name" value="CNOT1_TTP_bind"/>
    <property type="match status" value="1"/>
</dbReference>
<dbReference type="eggNOG" id="KOG1831">
    <property type="taxonomic scope" value="Eukaryota"/>
</dbReference>
<keyword evidence="4" id="KW-0804">Transcription</keyword>
<dbReference type="InterPro" id="IPR032191">
    <property type="entry name" value="CNOT1_CAF1_bind"/>
</dbReference>
<comment type="subcellular location">
    <subcellularLocation>
        <location evidence="1">Nucleus</location>
    </subcellularLocation>
</comment>
<dbReference type="Gene3D" id="1.25.40.800">
    <property type="match status" value="1"/>
</dbReference>
<feature type="region of interest" description="Disordered" evidence="6">
    <location>
        <begin position="1339"/>
        <end position="1454"/>
    </location>
</feature>
<dbReference type="Pfam" id="PF16418">
    <property type="entry name" value="CNOT1_HEAT"/>
    <property type="match status" value="1"/>
</dbReference>
<dbReference type="OrthoDB" id="1933107at2759"/>
<evidence type="ECO:0000256" key="2">
    <source>
        <dbReference type="ARBA" id="ARBA00022491"/>
    </source>
</evidence>
<dbReference type="OMA" id="IDEYHCY"/>
<dbReference type="InterPro" id="IPR024557">
    <property type="entry name" value="CNOT1_dom_4"/>
</dbReference>
<feature type="compositionally biased region" description="Pro residues" evidence="6">
    <location>
        <begin position="1393"/>
        <end position="1402"/>
    </location>
</feature>
<dbReference type="Pfam" id="PF16415">
    <property type="entry name" value="CNOT1_CAF1_bind"/>
    <property type="match status" value="1"/>
</dbReference>
<feature type="domain" description="CCR4-NOT transcription complex subunit 1" evidence="8">
    <location>
        <begin position="1198"/>
        <end position="1342"/>
    </location>
</feature>
<evidence type="ECO:0000256" key="5">
    <source>
        <dbReference type="ARBA" id="ARBA00023242"/>
    </source>
</evidence>
<feature type="compositionally biased region" description="Pro residues" evidence="6">
    <location>
        <begin position="804"/>
        <end position="816"/>
    </location>
</feature>
<organism evidence="14">
    <name type="scientific">Micromonas pusilla (strain CCMP1545)</name>
    <name type="common">Picoplanktonic green alga</name>
    <dbReference type="NCBI Taxonomy" id="564608"/>
    <lineage>
        <taxon>Eukaryota</taxon>
        <taxon>Viridiplantae</taxon>
        <taxon>Chlorophyta</taxon>
        <taxon>Mamiellophyceae</taxon>
        <taxon>Mamiellales</taxon>
        <taxon>Mamiellaceae</taxon>
        <taxon>Micromonas</taxon>
    </lineage>
</organism>
<evidence type="ECO:0000313" key="14">
    <source>
        <dbReference type="Proteomes" id="UP000001876"/>
    </source>
</evidence>
<dbReference type="EMBL" id="GG663738">
    <property type="protein sequence ID" value="EEH57738.1"/>
    <property type="molecule type" value="Genomic_DNA"/>
</dbReference>
<dbReference type="Pfam" id="PF04054">
    <property type="entry name" value="Not1"/>
    <property type="match status" value="1"/>
</dbReference>
<dbReference type="GO" id="GO:0030015">
    <property type="term" value="C:CCR4-NOT core complex"/>
    <property type="evidence" value="ECO:0007669"/>
    <property type="project" value="InterPro"/>
</dbReference>
<dbReference type="Proteomes" id="UP000001876">
    <property type="component" value="Unassembled WGS sequence"/>
</dbReference>
<dbReference type="FunFam" id="1.25.40.840:FF:000003">
    <property type="entry name" value="Transcription regulator"/>
    <property type="match status" value="1"/>
</dbReference>
<dbReference type="PANTHER" id="PTHR13162">
    <property type="entry name" value="CCR4-NOT TRANSCRIPTION COMPLEX"/>
    <property type="match status" value="1"/>
</dbReference>
<feature type="domain" description="CCR4-NOT transcription complex subunit 1 TTP binding" evidence="10">
    <location>
        <begin position="609"/>
        <end position="764"/>
    </location>
</feature>
<feature type="compositionally biased region" description="Basic and acidic residues" evidence="6">
    <location>
        <begin position="1687"/>
        <end position="1707"/>
    </location>
</feature>
<feature type="domain" description="CCR4-Not complex component Not1 C-terminal" evidence="7">
    <location>
        <begin position="1853"/>
        <end position="2211"/>
    </location>
</feature>
<evidence type="ECO:0000256" key="6">
    <source>
        <dbReference type="SAM" id="MobiDB-lite"/>
    </source>
</evidence>
<dbReference type="Gene3D" id="1.25.40.840">
    <property type="entry name" value="CCR4-NOT transcription complex subunit 1 TTP binding domain"/>
    <property type="match status" value="1"/>
</dbReference>
<feature type="region of interest" description="Disordered" evidence="6">
    <location>
        <begin position="789"/>
        <end position="845"/>
    </location>
</feature>
<keyword evidence="2" id="KW-0678">Repressor</keyword>
<feature type="compositionally biased region" description="Gly residues" evidence="6">
    <location>
        <begin position="789"/>
        <end position="802"/>
    </location>
</feature>
<evidence type="ECO:0000259" key="7">
    <source>
        <dbReference type="Pfam" id="PF04054"/>
    </source>
</evidence>
<name>C1MQM8_MICPC</name>
<dbReference type="Pfam" id="PF25097">
    <property type="entry name" value="ARM_Cnot1"/>
    <property type="match status" value="1"/>
</dbReference>
<dbReference type="GO" id="GO:0000289">
    <property type="term" value="P:nuclear-transcribed mRNA poly(A) tail shortening"/>
    <property type="evidence" value="ECO:0007669"/>
    <property type="project" value="UniProtKB-ARBA"/>
</dbReference>
<proteinExistence type="predicted"/>
<evidence type="ECO:0000256" key="3">
    <source>
        <dbReference type="ARBA" id="ARBA00023015"/>
    </source>
</evidence>
<dbReference type="GO" id="GO:0017148">
    <property type="term" value="P:negative regulation of translation"/>
    <property type="evidence" value="ECO:0007669"/>
    <property type="project" value="InterPro"/>
</dbReference>
<evidence type="ECO:0000259" key="9">
    <source>
        <dbReference type="Pfam" id="PF16415"/>
    </source>
</evidence>
<feature type="domain" description="CCR4-NOT transcription complex subunit 1-like NOT1 connector" evidence="12">
    <location>
        <begin position="1535"/>
        <end position="1689"/>
    </location>
</feature>
<reference evidence="13 14" key="1">
    <citation type="journal article" date="2009" name="Science">
        <title>Green evolution and dynamic adaptations revealed by genomes of the marine picoeukaryotes Micromonas.</title>
        <authorList>
            <person name="Worden A.Z."/>
            <person name="Lee J.H."/>
            <person name="Mock T."/>
            <person name="Rouze P."/>
            <person name="Simmons M.P."/>
            <person name="Aerts A.L."/>
            <person name="Allen A.E."/>
            <person name="Cuvelier M.L."/>
            <person name="Derelle E."/>
            <person name="Everett M.V."/>
            <person name="Foulon E."/>
            <person name="Grimwood J."/>
            <person name="Gundlach H."/>
            <person name="Henrissat B."/>
            <person name="Napoli C."/>
            <person name="McDonald S.M."/>
            <person name="Parker M.S."/>
            <person name="Rombauts S."/>
            <person name="Salamov A."/>
            <person name="Von Dassow P."/>
            <person name="Badger J.H."/>
            <person name="Coutinho P.M."/>
            <person name="Demir E."/>
            <person name="Dubchak I."/>
            <person name="Gentemann C."/>
            <person name="Eikrem W."/>
            <person name="Gready J.E."/>
            <person name="John U."/>
            <person name="Lanier W."/>
            <person name="Lindquist E.A."/>
            <person name="Lucas S."/>
            <person name="Mayer K.F."/>
            <person name="Moreau H."/>
            <person name="Not F."/>
            <person name="Otillar R."/>
            <person name="Panaud O."/>
            <person name="Pangilinan J."/>
            <person name="Paulsen I."/>
            <person name="Piegu B."/>
            <person name="Poliakov A."/>
            <person name="Robbens S."/>
            <person name="Schmutz J."/>
            <person name="Toulza E."/>
            <person name="Wyss T."/>
            <person name="Zelensky A."/>
            <person name="Zhou K."/>
            <person name="Armbrust E.V."/>
            <person name="Bhattacharya D."/>
            <person name="Goodenough U.W."/>
            <person name="Van de Peer Y."/>
            <person name="Grigoriev I.V."/>
        </authorList>
    </citation>
    <scope>NUCLEOTIDE SEQUENCE [LARGE SCALE GENOMIC DNA]</scope>
    <source>
        <strain evidence="13 14">CCMP1545</strain>
    </source>
</reference>
<dbReference type="GO" id="GO:0005634">
    <property type="term" value="C:nucleus"/>
    <property type="evidence" value="ECO:0007669"/>
    <property type="project" value="UniProtKB-SubCell"/>
</dbReference>
<dbReference type="CDD" id="cd20710">
    <property type="entry name" value="NOT1_connector"/>
    <property type="match status" value="1"/>
</dbReference>
<keyword evidence="14" id="KW-1185">Reference proteome</keyword>
<dbReference type="InterPro" id="IPR055454">
    <property type="entry name" value="CNOT1-like_NOT1_connector"/>
</dbReference>
<feature type="domain" description="CCR4-NOT transcription complex subunit 1 HEAT repeat" evidence="11">
    <location>
        <begin position="393"/>
        <end position="539"/>
    </location>
</feature>
<gene>
    <name evidence="13" type="ORF">MICPUCDRAFT_47070</name>
</gene>
<evidence type="ECO:0000259" key="8">
    <source>
        <dbReference type="Pfam" id="PF12842"/>
    </source>
</evidence>
<sequence length="2233" mass="235479">MVDYLTVITQRVNLLIHDLDESSVKSAHEDVREASELFGPDGEFHAFGLLLARANADLDAANASKAGSNPASIALASSFASRLASKDANEFSSRVRVLVAALGIDSGRLRALGVNIDGGGAMGDHGGDIVSRLSSSSGPSAVIAELGYGCAVTVDYFKEVIGLMPAMDESELARLVGVLARTHSSLDVSTCGATLSSLAAAVGIDAPSAAALSATNWNYENAADALAATCPSLDWTKAMYKLNHLGFIVPDARTFEALVRMFARATKDKEPFPVAAVAGGSGWTEAPAGQLEFLRHAIVAPGDMFPWAFSRRKIPPIEGLAGGASPIGTPNQCWLSVDLYLTLASLADSSAALANAARGVIEPAMTACGEVVALGASVAMAEEPALAGGFLSDVVAATLPPYLSAGGHLNTALVLHRVYNASAAGAECVARAMAEVHSREGGVNVPRLLDVCQDLKALSVVLDRAPHAFAVELAALAARREYLNLEKWLQERAAASGAPFAAACVRFLRARACGDESGANVGAPKLAVETMAIFFKVLQAGAGGLPPDLREELHGVAQAAANANPTLAAAVASAGGGGGGQGAVTPGGNAGGAPGAGGGGANDAAGGGNFPADVEAEANSYFQRLYSGQHSVDQTVDMLTRFRGSQNARERDVFGCMVHNLFDEYRFFPKYPEKELRITAVLFGRLINHQLVVSITLGVALRCVLDALRKPFGTKMFAFGSEALEQFKNRLPEWPQYRQHLAAVPHLPQAHPDLAQLLGAAAEQRGVSQLGRDEPSMMGGDAAGGLSGGLAGLSLGAGGDGAGPPAPRPPMPPGAPPADGGDAAKSAGGTGLLSQSSAGAGTNLLGGGGGSGANLGPSAPSGGGTGFATSLNLETLLASASNQNMSVPDTETIDKVHFVVNNLSTQNMDDKAAEVKARLGEHQWPWFAIYLVVKRASIEPNFHALYLGLLDAINDKGLFRLVLDASYNNIKTLLSSNKVKTNSGERSLLKNLGSWLGQLTISRNQPVLMRDLDLKGLILEAYQTGHMIAVIPFIAKVLEPAKDSIIFKPPNPWTTNVLALLKEIYSERDLKLNLKFEMERLFKHLDCEIKEWKCSNLLYARQRERAGNPDFVADKNPPAMAPSMGTPYEPGMGGMGQGAMSAAGGRADVSGAFGGGGSGGAGDGGIPDMGAGGLPNAMQQHIKIAPAPNLPETARVALARLLPVALTAAVREIVSPVVERSVTIACMTTRELVLKDFAVEPDAARMRKAAHLMVSSLAGSLALVTCREPLKASVASQLRALLNQAGAVSPNDQQALEQAVQAATVDNLELGCSLIESAATERAVRDIDEALAPAVLARQKHREKNGPNGQPFFDPAYLQGRFPGALPESLRPSPGHLAPAPQRIYDDFASLPRAPPPPPGAPPAFAAQRGQFGGPPPPPPPGAYPGQPPPPPPSTPPPPPPDGGPPGSLGMDMGLGGGVGGVAALAAAAGIGDAGGVQPVLERYRVAAARLDAAVSTEPAARFSLLPENHEARNAVNDIAAAAAITGAPAGSPQSDEAHLAVAQKLFQRLYDRPGAAGRRLHRTSHIAALAALRESSRAVTREVTGWLIYADDERKLNKDITEGLVRAGVVSEQFLGELDAHLAKLILGGGASATPAMECAVHIVQHCVIVEPCVAPAELTATLDALAKACARPGAPENVAELVEQARAKGEKKEGGGGGGKSKELPDPVGLRETVAQHFDEWARVQDLPSGDAATATFLTNLAKGRLLHEDTQDRFLRILVELAVTHCLGSEVSAGTPPPGAAPALSFVAVDAYVRLVALLCRRSSEPIASRLSLLGRALVAIARTAMRDTDERGAAFNPRPYFRALCGLMMEMHAPDSTLDTGHPQVLAAFASALLALQPLRVPGFAFAWLELVSHRCFLPRLLTDHNRKGWPLLQKLLTAMLKFLEPFLRQAELTETVRLLYRGTLRLLLVLLHDFPEFLCDHHFNLCDTIPPNCIQMRNLVLSAFPRNMRLPDPFTPNLKVDLLPEISQSPRVVADTENAFRSSPLRQELDAFLKNRSPANFCADLRGKLQLEPRAATAAGTRYDVPLLNALVLYVGVQAIQANRKDQSSPITHTAPMDVFKGLAQELDTEGRYLFLNAVANQLRYPNCHTHYFSCVLLYLFAEAGSEIVQEQITRVLLERLIVNRPHPWGLLITFIELIKNPRYNFWGHSFTRCAPDIERLFESVARSCIAPQKPEGSEDGGMPMPVS</sequence>
<dbReference type="STRING" id="564608.C1MQM8"/>
<protein>
    <submittedName>
        <fullName evidence="13">Predicted protein</fullName>
    </submittedName>
</protein>
<dbReference type="InterPro" id="IPR032194">
    <property type="entry name" value="CNOT1_HEAT"/>
</dbReference>
<accession>C1MQM8</accession>
<dbReference type="GO" id="GO:0000932">
    <property type="term" value="C:P-body"/>
    <property type="evidence" value="ECO:0007669"/>
    <property type="project" value="TreeGrafter"/>
</dbReference>
<feature type="compositionally biased region" description="Pro residues" evidence="6">
    <location>
        <begin position="1414"/>
        <end position="1444"/>
    </location>
</feature>
<evidence type="ECO:0000256" key="1">
    <source>
        <dbReference type="ARBA" id="ARBA00004123"/>
    </source>
</evidence>
<dbReference type="FunFam" id="1.25.40.800:FF:000001">
    <property type="entry name" value="CCR4-NOT transcription complex subunit 1"/>
    <property type="match status" value="1"/>
</dbReference>
<dbReference type="Gene3D" id="1.25.40.180">
    <property type="match status" value="1"/>
</dbReference>
<evidence type="ECO:0000259" key="12">
    <source>
        <dbReference type="Pfam" id="PF25097"/>
    </source>
</evidence>
<dbReference type="KEGG" id="mpp:MICPUCDRAFT_47070"/>
<dbReference type="Pfam" id="PF12842">
    <property type="entry name" value="DUF3819"/>
    <property type="match status" value="1"/>
</dbReference>
<dbReference type="PANTHER" id="PTHR13162:SF8">
    <property type="entry name" value="CCR4-NOT TRANSCRIPTION COMPLEX SUBUNIT 1"/>
    <property type="match status" value="1"/>
</dbReference>
<keyword evidence="3" id="KW-0805">Transcription regulation</keyword>
<dbReference type="Gene3D" id="1.25.40.790">
    <property type="match status" value="1"/>
</dbReference>
<dbReference type="InterPro" id="IPR038535">
    <property type="entry name" value="CNOT1_TTP_bind_sf"/>
</dbReference>
<dbReference type="InterPro" id="IPR007196">
    <property type="entry name" value="CCR4-Not_Not1_C"/>
</dbReference>
<dbReference type="GeneID" id="9683591"/>
<feature type="compositionally biased region" description="Low complexity" evidence="6">
    <location>
        <begin position="817"/>
        <end position="827"/>
    </location>
</feature>
<evidence type="ECO:0000313" key="13">
    <source>
        <dbReference type="EMBL" id="EEH57738.1"/>
    </source>
</evidence>
<dbReference type="FunFam" id="1.25.40.180:FF:000012">
    <property type="entry name" value="Ccr4-Not transcription complex subunit"/>
    <property type="match status" value="1"/>
</dbReference>
<dbReference type="InterPro" id="IPR040398">
    <property type="entry name" value="Not1"/>
</dbReference>